<evidence type="ECO:0000256" key="1">
    <source>
        <dbReference type="ARBA" id="ARBA00001947"/>
    </source>
</evidence>
<evidence type="ECO:0000256" key="3">
    <source>
        <dbReference type="ARBA" id="ARBA00022801"/>
    </source>
</evidence>
<dbReference type="PANTHER" id="PTHR46233:SF3">
    <property type="entry name" value="HYDROXYACYLGLUTATHIONE HYDROLASE GLOC"/>
    <property type="match status" value="1"/>
</dbReference>
<dbReference type="Gene3D" id="3.60.15.10">
    <property type="entry name" value="Ribonuclease Z/Hydroxyacylglutathione hydrolase-like"/>
    <property type="match status" value="1"/>
</dbReference>
<dbReference type="RefSeq" id="WP_160630900.1">
    <property type="nucleotide sequence ID" value="NZ_WWNE01000003.1"/>
</dbReference>
<evidence type="ECO:0000259" key="5">
    <source>
        <dbReference type="SMART" id="SM00849"/>
    </source>
</evidence>
<evidence type="ECO:0000313" key="7">
    <source>
        <dbReference type="Proteomes" id="UP000470771"/>
    </source>
</evidence>
<dbReference type="CDD" id="cd06262">
    <property type="entry name" value="metallo-hydrolase-like_MBL-fold"/>
    <property type="match status" value="1"/>
</dbReference>
<protein>
    <submittedName>
        <fullName evidence="6">MBL fold metallo-hydrolase</fullName>
    </submittedName>
</protein>
<evidence type="ECO:0000256" key="2">
    <source>
        <dbReference type="ARBA" id="ARBA00022723"/>
    </source>
</evidence>
<dbReference type="InterPro" id="IPR001279">
    <property type="entry name" value="Metallo-B-lactamas"/>
</dbReference>
<sequence length="213" mass="23742">MLKIKIFTFNPFQENTYLLFDDTKKGVIVDCGCSNSSEEKEISNFIADNNIEIVHILNTHCHIDHVIGLDFACSKYQLPVQFHRADLPVLEAVPSYASMYGFSIPAFGGEMKFIEEGEVIQFGNTQLEVIFAPGHAPGHVVFVAKKEKLIIGGDVLFYSSIGRTDLPGGDYDTLIESIKTKLFPIGDDFTVYPGHGQKTTIGFERKNNPFLTQ</sequence>
<gene>
    <name evidence="6" type="ORF">GQN54_00545</name>
</gene>
<dbReference type="InterPro" id="IPR051453">
    <property type="entry name" value="MBL_Glyoxalase_II"/>
</dbReference>
<keyword evidence="2" id="KW-0479">Metal-binding</keyword>
<feature type="domain" description="Metallo-beta-lactamase" evidence="5">
    <location>
        <begin position="13"/>
        <end position="195"/>
    </location>
</feature>
<dbReference type="PANTHER" id="PTHR46233">
    <property type="entry name" value="HYDROXYACYLGLUTATHIONE HYDROLASE GLOC"/>
    <property type="match status" value="1"/>
</dbReference>
<evidence type="ECO:0000256" key="4">
    <source>
        <dbReference type="ARBA" id="ARBA00022833"/>
    </source>
</evidence>
<keyword evidence="4" id="KW-0862">Zinc</keyword>
<organism evidence="6 7">
    <name type="scientific">Acidiluteibacter ferrifornacis</name>
    <dbReference type="NCBI Taxonomy" id="2692424"/>
    <lineage>
        <taxon>Bacteria</taxon>
        <taxon>Pseudomonadati</taxon>
        <taxon>Bacteroidota</taxon>
        <taxon>Flavobacteriia</taxon>
        <taxon>Flavobacteriales</taxon>
        <taxon>Cryomorphaceae</taxon>
        <taxon>Acidiluteibacter</taxon>
    </lineage>
</organism>
<dbReference type="SUPFAM" id="SSF56281">
    <property type="entry name" value="Metallo-hydrolase/oxidoreductase"/>
    <property type="match status" value="1"/>
</dbReference>
<dbReference type="EMBL" id="WWNE01000003">
    <property type="protein sequence ID" value="NBG64583.1"/>
    <property type="molecule type" value="Genomic_DNA"/>
</dbReference>
<comment type="cofactor">
    <cofactor evidence="1">
        <name>Zn(2+)</name>
        <dbReference type="ChEBI" id="CHEBI:29105"/>
    </cofactor>
</comment>
<accession>A0A6N9NFD0</accession>
<dbReference type="Pfam" id="PF00753">
    <property type="entry name" value="Lactamase_B"/>
    <property type="match status" value="1"/>
</dbReference>
<name>A0A6N9NFD0_9FLAO</name>
<comment type="caution">
    <text evidence="6">The sequence shown here is derived from an EMBL/GenBank/DDBJ whole genome shotgun (WGS) entry which is preliminary data.</text>
</comment>
<reference evidence="6 7" key="1">
    <citation type="submission" date="2019-12" db="EMBL/GenBank/DDBJ databases">
        <authorList>
            <person name="Zhao J."/>
        </authorList>
    </citation>
    <scope>NUCLEOTIDE SEQUENCE [LARGE SCALE GENOMIC DNA]</scope>
    <source>
        <strain evidence="6 7">S-15</strain>
    </source>
</reference>
<dbReference type="Proteomes" id="UP000470771">
    <property type="component" value="Unassembled WGS sequence"/>
</dbReference>
<proteinExistence type="predicted"/>
<evidence type="ECO:0000313" key="6">
    <source>
        <dbReference type="EMBL" id="NBG64583.1"/>
    </source>
</evidence>
<dbReference type="InterPro" id="IPR036866">
    <property type="entry name" value="RibonucZ/Hydroxyglut_hydro"/>
</dbReference>
<dbReference type="GO" id="GO:0046872">
    <property type="term" value="F:metal ion binding"/>
    <property type="evidence" value="ECO:0007669"/>
    <property type="project" value="UniProtKB-KW"/>
</dbReference>
<dbReference type="GO" id="GO:0016787">
    <property type="term" value="F:hydrolase activity"/>
    <property type="evidence" value="ECO:0007669"/>
    <property type="project" value="UniProtKB-KW"/>
</dbReference>
<keyword evidence="7" id="KW-1185">Reference proteome</keyword>
<dbReference type="SMART" id="SM00849">
    <property type="entry name" value="Lactamase_B"/>
    <property type="match status" value="1"/>
</dbReference>
<dbReference type="AlphaFoldDB" id="A0A6N9NFD0"/>
<keyword evidence="3 6" id="KW-0378">Hydrolase</keyword>